<dbReference type="SMART" id="SM00345">
    <property type="entry name" value="HTH_GNTR"/>
    <property type="match status" value="1"/>
</dbReference>
<dbReference type="PANTHER" id="PTHR43537:SF24">
    <property type="entry name" value="GLUCONATE OPERON TRANSCRIPTIONAL REPRESSOR"/>
    <property type="match status" value="1"/>
</dbReference>
<evidence type="ECO:0000259" key="4">
    <source>
        <dbReference type="PROSITE" id="PS50949"/>
    </source>
</evidence>
<dbReference type="AlphaFoldDB" id="A0AAC8W424"/>
<gene>
    <name evidence="5" type="ORF">AL072_27485</name>
</gene>
<sequence length="339" mass="37849">MKSAILTDECSEGGDRTVSLQERAYLLLKSMIADGRIVAGERLQEAQVAKAFGISRSPARHALRSLCADRILDEHDGKGFVVAGKDETGGDGPLATLDPVKIQATPQWERIYKEVEQELFIRILFGAVRINEKQLALHFDVSRTVTRDLLARMHGMGLIEKDNAGHWLARRITPEHIRDLYEMRRLLEPQALLKALPCIAAAELRKARANIRQALDHSSPSSSAFDQVERDLHVGILGFCPNKEILRALERTHMVFGPTRYLFHPFLGVPVEMIEGALREHLDIVERALRGDAGGAAQALHDHLKVADDRWLKRFEIIASTTQLQFPPYLAPGDAPGRS</sequence>
<dbReference type="RefSeq" id="WP_045585601.1">
    <property type="nucleotide sequence ID" value="NZ_CP012405.1"/>
</dbReference>
<evidence type="ECO:0000256" key="1">
    <source>
        <dbReference type="ARBA" id="ARBA00023015"/>
    </source>
</evidence>
<keyword evidence="2" id="KW-0238">DNA-binding</keyword>
<name>A0AAC8W424_9PROT</name>
<evidence type="ECO:0000256" key="3">
    <source>
        <dbReference type="ARBA" id="ARBA00023163"/>
    </source>
</evidence>
<dbReference type="InterPro" id="IPR036390">
    <property type="entry name" value="WH_DNA-bd_sf"/>
</dbReference>
<dbReference type="InterPro" id="IPR008920">
    <property type="entry name" value="TF_FadR/GntR_C"/>
</dbReference>
<evidence type="ECO:0000313" key="6">
    <source>
        <dbReference type="Proteomes" id="UP000069935"/>
    </source>
</evidence>
<organism evidence="5 6">
    <name type="scientific">Azospirillum thiophilum</name>
    <dbReference type="NCBI Taxonomy" id="528244"/>
    <lineage>
        <taxon>Bacteria</taxon>
        <taxon>Pseudomonadati</taxon>
        <taxon>Pseudomonadota</taxon>
        <taxon>Alphaproteobacteria</taxon>
        <taxon>Rhodospirillales</taxon>
        <taxon>Azospirillaceae</taxon>
        <taxon>Azospirillum</taxon>
    </lineage>
</organism>
<dbReference type="CDD" id="cd07377">
    <property type="entry name" value="WHTH_GntR"/>
    <property type="match status" value="1"/>
</dbReference>
<evidence type="ECO:0000256" key="2">
    <source>
        <dbReference type="ARBA" id="ARBA00023125"/>
    </source>
</evidence>
<dbReference type="KEGG" id="ati:AL072_27485"/>
<dbReference type="Proteomes" id="UP000069935">
    <property type="component" value="Chromosome 5"/>
</dbReference>
<dbReference type="PROSITE" id="PS50949">
    <property type="entry name" value="HTH_GNTR"/>
    <property type="match status" value="1"/>
</dbReference>
<keyword evidence="6" id="KW-1185">Reference proteome</keyword>
<dbReference type="Gene3D" id="1.20.120.530">
    <property type="entry name" value="GntR ligand-binding domain-like"/>
    <property type="match status" value="1"/>
</dbReference>
<dbReference type="SUPFAM" id="SSF46785">
    <property type="entry name" value="Winged helix' DNA-binding domain"/>
    <property type="match status" value="2"/>
</dbReference>
<accession>A0AAC8W424</accession>
<dbReference type="Pfam" id="PF00392">
    <property type="entry name" value="GntR"/>
    <property type="match status" value="1"/>
</dbReference>
<dbReference type="SUPFAM" id="SSF48008">
    <property type="entry name" value="GntR ligand-binding domain-like"/>
    <property type="match status" value="1"/>
</dbReference>
<keyword evidence="3" id="KW-0804">Transcription</keyword>
<dbReference type="GO" id="GO:0003677">
    <property type="term" value="F:DNA binding"/>
    <property type="evidence" value="ECO:0007669"/>
    <property type="project" value="UniProtKB-KW"/>
</dbReference>
<dbReference type="InterPro" id="IPR036388">
    <property type="entry name" value="WH-like_DNA-bd_sf"/>
</dbReference>
<dbReference type="PANTHER" id="PTHR43537">
    <property type="entry name" value="TRANSCRIPTIONAL REGULATOR, GNTR FAMILY"/>
    <property type="match status" value="1"/>
</dbReference>
<feature type="domain" description="HTH gntR-type" evidence="4">
    <location>
        <begin position="18"/>
        <end position="85"/>
    </location>
</feature>
<dbReference type="Gene3D" id="1.10.10.10">
    <property type="entry name" value="Winged helix-like DNA-binding domain superfamily/Winged helix DNA-binding domain"/>
    <property type="match status" value="1"/>
</dbReference>
<proteinExistence type="predicted"/>
<dbReference type="InterPro" id="IPR011711">
    <property type="entry name" value="GntR_C"/>
</dbReference>
<dbReference type="GO" id="GO:0003700">
    <property type="term" value="F:DNA-binding transcription factor activity"/>
    <property type="evidence" value="ECO:0007669"/>
    <property type="project" value="InterPro"/>
</dbReference>
<dbReference type="Pfam" id="PF07729">
    <property type="entry name" value="FCD"/>
    <property type="match status" value="1"/>
</dbReference>
<reference evidence="6" key="1">
    <citation type="submission" date="2015-08" db="EMBL/GenBank/DDBJ databases">
        <title>Complete Genome Sequence of Azospirillum thiophilum BV-S.</title>
        <authorList>
            <person name="Fomenkov A."/>
            <person name="Vincze T."/>
            <person name="Grabovich M."/>
            <person name="Dubinina G."/>
            <person name="Orlova M."/>
            <person name="Belousova E."/>
            <person name="Roberts R.J."/>
        </authorList>
    </citation>
    <scope>NUCLEOTIDE SEQUENCE [LARGE SCALE GENOMIC DNA]</scope>
    <source>
        <strain evidence="6">BV-S</strain>
    </source>
</reference>
<evidence type="ECO:0000313" key="5">
    <source>
        <dbReference type="EMBL" id="ALG74715.1"/>
    </source>
</evidence>
<dbReference type="InterPro" id="IPR000524">
    <property type="entry name" value="Tscrpt_reg_HTH_GntR"/>
</dbReference>
<dbReference type="EMBL" id="CP012405">
    <property type="protein sequence ID" value="ALG74715.1"/>
    <property type="molecule type" value="Genomic_DNA"/>
</dbReference>
<dbReference type="SMART" id="SM00895">
    <property type="entry name" value="FCD"/>
    <property type="match status" value="1"/>
</dbReference>
<protein>
    <recommendedName>
        <fullName evidence="4">HTH gntR-type domain-containing protein</fullName>
    </recommendedName>
</protein>
<reference evidence="5 6" key="2">
    <citation type="journal article" date="2016" name="Genome Announc.">
        <title>Complete Genome Sequence of a Strain of Azospirillum thiophilum Isolated from a Sulfide Spring.</title>
        <authorList>
            <person name="Fomenkov A."/>
            <person name="Vincze T."/>
            <person name="Grabovich M."/>
            <person name="Anton B.P."/>
            <person name="Dubinina G."/>
            <person name="Orlova M."/>
            <person name="Belousova E."/>
            <person name="Roberts R.J."/>
        </authorList>
    </citation>
    <scope>NUCLEOTIDE SEQUENCE [LARGE SCALE GENOMIC DNA]</scope>
    <source>
        <strain evidence="5 6">BV-S</strain>
    </source>
</reference>
<keyword evidence="1" id="KW-0805">Transcription regulation</keyword>